<comment type="subcellular location">
    <subcellularLocation>
        <location evidence="6">Cytoplasm</location>
    </subcellularLocation>
</comment>
<dbReference type="Proteomes" id="UP000381378">
    <property type="component" value="Unassembled WGS sequence"/>
</dbReference>
<dbReference type="GO" id="GO:0048027">
    <property type="term" value="F:mRNA 5'-UTR binding"/>
    <property type="evidence" value="ECO:0007669"/>
    <property type="project" value="UniProtKB-UniRule"/>
</dbReference>
<evidence type="ECO:0000256" key="5">
    <source>
        <dbReference type="ARBA" id="ARBA00023159"/>
    </source>
</evidence>
<dbReference type="PANTHER" id="PTHR34984">
    <property type="entry name" value="CARBON STORAGE REGULATOR"/>
    <property type="match status" value="1"/>
</dbReference>
<reference evidence="7 8" key="1">
    <citation type="submission" date="2019-09" db="EMBL/GenBank/DDBJ databases">
        <authorList>
            <person name="Chandra G."/>
            <person name="Truman W A."/>
        </authorList>
    </citation>
    <scope>NUCLEOTIDE SEQUENCE [LARGE SCALE GENOMIC DNA]</scope>
    <source>
        <strain evidence="7">PS928</strain>
    </source>
</reference>
<dbReference type="SUPFAM" id="SSF117130">
    <property type="entry name" value="CsrA-like"/>
    <property type="match status" value="1"/>
</dbReference>
<comment type="subunit">
    <text evidence="6">Homodimer; the beta-strands of each monomer intercalate to form a hydrophobic core, while the alpha-helices form wings that extend away from the core.</text>
</comment>
<evidence type="ECO:0000256" key="3">
    <source>
        <dbReference type="ARBA" id="ARBA00022845"/>
    </source>
</evidence>
<dbReference type="Gene3D" id="2.60.40.4380">
    <property type="entry name" value="Translational regulator CsrA"/>
    <property type="match status" value="1"/>
</dbReference>
<dbReference type="RefSeq" id="WP_150746989.1">
    <property type="nucleotide sequence ID" value="NZ_CABVHE010000039.1"/>
</dbReference>
<dbReference type="PANTHER" id="PTHR34984:SF1">
    <property type="entry name" value="CARBON STORAGE REGULATOR"/>
    <property type="match status" value="1"/>
</dbReference>
<keyword evidence="5 6" id="KW-0010">Activator</keyword>
<dbReference type="FunFam" id="2.60.40.4380:FF:000002">
    <property type="entry name" value="Translational regulator CsrA"/>
    <property type="match status" value="1"/>
</dbReference>
<dbReference type="Pfam" id="PF02599">
    <property type="entry name" value="CsrA"/>
    <property type="match status" value="1"/>
</dbReference>
<comment type="function">
    <text evidence="6">A key translational regulator that binds mRNA to regulate translation initiation and/or mRNA stability. Mediates global changes in gene expression, shifting from rapid growth to stress survival by linking envelope stress, the stringent response and the catabolite repression systems. Usually binds in the 5'-UTR; binding at or near the Shine-Dalgarno sequence prevents ribosome-binding, repressing translation, binding elsewhere in the 5'-UTR can activate translation and/or stabilize the mRNA. Its function is antagonized by small RNA(s).</text>
</comment>
<evidence type="ECO:0000256" key="6">
    <source>
        <dbReference type="HAMAP-Rule" id="MF_00167"/>
    </source>
</evidence>
<dbReference type="GO" id="GO:0045948">
    <property type="term" value="P:positive regulation of translational initiation"/>
    <property type="evidence" value="ECO:0007669"/>
    <property type="project" value="UniProtKB-UniRule"/>
</dbReference>
<dbReference type="NCBIfam" id="TIGR00202">
    <property type="entry name" value="csrA"/>
    <property type="match status" value="1"/>
</dbReference>
<dbReference type="GO" id="GO:0006109">
    <property type="term" value="P:regulation of carbohydrate metabolic process"/>
    <property type="evidence" value="ECO:0007669"/>
    <property type="project" value="UniProtKB-UniRule"/>
</dbReference>
<dbReference type="InterPro" id="IPR036107">
    <property type="entry name" value="CsrA_sf"/>
</dbReference>
<dbReference type="NCBIfam" id="NF002469">
    <property type="entry name" value="PRK01712.1"/>
    <property type="match status" value="1"/>
</dbReference>
<keyword evidence="3 6" id="KW-0810">Translation regulation</keyword>
<keyword evidence="2 6" id="KW-0678">Repressor</keyword>
<dbReference type="EMBL" id="CABVJF010000002">
    <property type="protein sequence ID" value="VVP78871.1"/>
    <property type="molecule type" value="Genomic_DNA"/>
</dbReference>
<accession>A0A5E6UZN8</accession>
<protein>
    <recommendedName>
        <fullName evidence="6">Translational regulator CsrA</fullName>
    </recommendedName>
    <alternativeName>
        <fullName evidence="6">Carbon storage regulator</fullName>
    </alternativeName>
</protein>
<dbReference type="OrthoDB" id="9809061at2"/>
<sequence length="57" mass="6329">MLILTRKPGETIRINDDISITVLSVSGQQVKLGIEAPADVAVHRQEIYQRIQDEAKA</sequence>
<evidence type="ECO:0000313" key="8">
    <source>
        <dbReference type="Proteomes" id="UP000381378"/>
    </source>
</evidence>
<evidence type="ECO:0000256" key="2">
    <source>
        <dbReference type="ARBA" id="ARBA00022491"/>
    </source>
</evidence>
<proteinExistence type="inferred from homology"/>
<evidence type="ECO:0000256" key="1">
    <source>
        <dbReference type="ARBA" id="ARBA00022490"/>
    </source>
</evidence>
<keyword evidence="1 6" id="KW-0963">Cytoplasm</keyword>
<dbReference type="AlphaFoldDB" id="A0A5E6UZN8"/>
<keyword evidence="4 6" id="KW-0694">RNA-binding</keyword>
<dbReference type="GO" id="GO:0005829">
    <property type="term" value="C:cytosol"/>
    <property type="evidence" value="ECO:0007669"/>
    <property type="project" value="TreeGrafter"/>
</dbReference>
<dbReference type="GO" id="GO:0006402">
    <property type="term" value="P:mRNA catabolic process"/>
    <property type="evidence" value="ECO:0007669"/>
    <property type="project" value="InterPro"/>
</dbReference>
<dbReference type="GO" id="GO:0045947">
    <property type="term" value="P:negative regulation of translational initiation"/>
    <property type="evidence" value="ECO:0007669"/>
    <property type="project" value="UniProtKB-UniRule"/>
</dbReference>
<name>A0A5E6UZN8_PSEFL</name>
<comment type="similarity">
    <text evidence="6">Belongs to the CsrA/RsmA family.</text>
</comment>
<evidence type="ECO:0000313" key="7">
    <source>
        <dbReference type="EMBL" id="VVP78871.1"/>
    </source>
</evidence>
<dbReference type="HAMAP" id="MF_00167">
    <property type="entry name" value="CsrA"/>
    <property type="match status" value="1"/>
</dbReference>
<organism evidence="7 8">
    <name type="scientific">Pseudomonas fluorescens</name>
    <dbReference type="NCBI Taxonomy" id="294"/>
    <lineage>
        <taxon>Bacteria</taxon>
        <taxon>Pseudomonadati</taxon>
        <taxon>Pseudomonadota</taxon>
        <taxon>Gammaproteobacteria</taxon>
        <taxon>Pseudomonadales</taxon>
        <taxon>Pseudomonadaceae</taxon>
        <taxon>Pseudomonas</taxon>
    </lineage>
</organism>
<gene>
    <name evidence="7" type="primary">csrA1_1</name>
    <name evidence="6" type="synonym">csrA</name>
    <name evidence="7" type="ORF">PS928_00522</name>
</gene>
<dbReference type="InterPro" id="IPR003751">
    <property type="entry name" value="CsrA"/>
</dbReference>
<evidence type="ECO:0000256" key="4">
    <source>
        <dbReference type="ARBA" id="ARBA00022884"/>
    </source>
</evidence>